<accession>A0A542ZDY2</accession>
<proteinExistence type="predicted"/>
<evidence type="ECO:0000313" key="1">
    <source>
        <dbReference type="EMBL" id="TQL58553.1"/>
    </source>
</evidence>
<dbReference type="AlphaFoldDB" id="A0A542ZDY2"/>
<name>A0A542ZDY2_RARFA</name>
<organism evidence="1 2">
    <name type="scientific">Rarobacter faecitabidus</name>
    <dbReference type="NCBI Taxonomy" id="13243"/>
    <lineage>
        <taxon>Bacteria</taxon>
        <taxon>Bacillati</taxon>
        <taxon>Actinomycetota</taxon>
        <taxon>Actinomycetes</taxon>
        <taxon>Micrococcales</taxon>
        <taxon>Rarobacteraceae</taxon>
        <taxon>Rarobacter</taxon>
    </lineage>
</organism>
<reference evidence="1 2" key="1">
    <citation type="submission" date="2019-06" db="EMBL/GenBank/DDBJ databases">
        <title>Sequencing the genomes of 1000 actinobacteria strains.</title>
        <authorList>
            <person name="Klenk H.-P."/>
        </authorList>
    </citation>
    <scope>NUCLEOTIDE SEQUENCE [LARGE SCALE GENOMIC DNA]</scope>
    <source>
        <strain evidence="1 2">DSM 4813</strain>
    </source>
</reference>
<gene>
    <name evidence="1" type="ORF">FB461_1968</name>
</gene>
<evidence type="ECO:0000313" key="2">
    <source>
        <dbReference type="Proteomes" id="UP000315389"/>
    </source>
</evidence>
<keyword evidence="2" id="KW-1185">Reference proteome</keyword>
<sequence>MSRQVRVAAQFPGDGNLHVIPEDGRLIATCIGCAWERLAETDSAAREVQRDHMKGCPDAKSVVARKQD</sequence>
<dbReference type="EMBL" id="VFOS01000003">
    <property type="protein sequence ID" value="TQL58553.1"/>
    <property type="molecule type" value="Genomic_DNA"/>
</dbReference>
<comment type="caution">
    <text evidence="1">The sequence shown here is derived from an EMBL/GenBank/DDBJ whole genome shotgun (WGS) entry which is preliminary data.</text>
</comment>
<protein>
    <submittedName>
        <fullName evidence="1">Uncharacterized protein</fullName>
    </submittedName>
</protein>
<dbReference type="Proteomes" id="UP000315389">
    <property type="component" value="Unassembled WGS sequence"/>
</dbReference>